<evidence type="ECO:0000259" key="2">
    <source>
        <dbReference type="Pfam" id="PF02931"/>
    </source>
</evidence>
<evidence type="ECO:0000313" key="3">
    <source>
        <dbReference type="EMBL" id="CAD7631459.1"/>
    </source>
</evidence>
<dbReference type="Pfam" id="PF02931">
    <property type="entry name" value="Neur_chan_LBD"/>
    <property type="match status" value="1"/>
</dbReference>
<keyword evidence="1" id="KW-0812">Transmembrane</keyword>
<dbReference type="Proteomes" id="UP000759131">
    <property type="component" value="Unassembled WGS sequence"/>
</dbReference>
<dbReference type="GO" id="GO:0016020">
    <property type="term" value="C:membrane"/>
    <property type="evidence" value="ECO:0007669"/>
    <property type="project" value="InterPro"/>
</dbReference>
<feature type="transmembrane region" description="Helical" evidence="1">
    <location>
        <begin position="143"/>
        <end position="160"/>
    </location>
</feature>
<gene>
    <name evidence="3" type="ORF">OSB1V03_LOCUS11868</name>
</gene>
<dbReference type="SUPFAM" id="SSF63712">
    <property type="entry name" value="Nicotinic receptor ligand binding domain-like"/>
    <property type="match status" value="1"/>
</dbReference>
<dbReference type="InterPro" id="IPR036734">
    <property type="entry name" value="Neur_chan_lig-bd_sf"/>
</dbReference>
<evidence type="ECO:0000256" key="1">
    <source>
        <dbReference type="SAM" id="Phobius"/>
    </source>
</evidence>
<proteinExistence type="predicted"/>
<keyword evidence="1" id="KW-0472">Membrane</keyword>
<dbReference type="InterPro" id="IPR006201">
    <property type="entry name" value="Neur_channel"/>
</dbReference>
<reference evidence="3" key="1">
    <citation type="submission" date="2020-11" db="EMBL/GenBank/DDBJ databases">
        <authorList>
            <person name="Tran Van P."/>
        </authorList>
    </citation>
    <scope>NUCLEOTIDE SEQUENCE</scope>
</reference>
<evidence type="ECO:0000313" key="4">
    <source>
        <dbReference type="Proteomes" id="UP000759131"/>
    </source>
</evidence>
<accession>A0A7R9Q413</accession>
<feature type="transmembrane region" description="Helical" evidence="1">
    <location>
        <begin position="206"/>
        <end position="226"/>
    </location>
</feature>
<dbReference type="EMBL" id="CAJPIZ010009496">
    <property type="protein sequence ID" value="CAG2111889.1"/>
    <property type="molecule type" value="Genomic_DNA"/>
</dbReference>
<protein>
    <recommendedName>
        <fullName evidence="2">Neurotransmitter-gated ion-channel ligand-binding domain-containing protein</fullName>
    </recommendedName>
</protein>
<keyword evidence="4" id="KW-1185">Reference proteome</keyword>
<dbReference type="OrthoDB" id="6357734at2759"/>
<dbReference type="EMBL" id="OC864071">
    <property type="protein sequence ID" value="CAD7631459.1"/>
    <property type="molecule type" value="Genomic_DNA"/>
</dbReference>
<feature type="domain" description="Neurotransmitter-gated ion-channel ligand-binding" evidence="2">
    <location>
        <begin position="19"/>
        <end position="147"/>
    </location>
</feature>
<sequence length="231" mass="26418">MASQDESESVKSLRKELFYWTDEGLQWNPSDFGGQTQLIVSSDLIWKPDVTFVNSPHAFRYDQQVREATVIVKSSGTVEWLPQIMFTTYCMTDLRDYPSDKQKCRLSIEPFYEYKYVDFKTFTHKNVSKYMRMKGVRYENQEWALIDSTVLSLTLIQLFIGSQIGFSGNKGIPLIVLSLTLIQLFIGSQIGFSGNKGIPLIVSKTGIHIVFIAIMTFCSVVINRLFAMKLS</sequence>
<dbReference type="GO" id="GO:0005230">
    <property type="term" value="F:extracellular ligand-gated monoatomic ion channel activity"/>
    <property type="evidence" value="ECO:0007669"/>
    <property type="project" value="InterPro"/>
</dbReference>
<feature type="non-terminal residue" evidence="3">
    <location>
        <position position="1"/>
    </location>
</feature>
<dbReference type="PANTHER" id="PTHR18945">
    <property type="entry name" value="NEUROTRANSMITTER GATED ION CHANNEL"/>
    <property type="match status" value="1"/>
</dbReference>
<feature type="transmembrane region" description="Helical" evidence="1">
    <location>
        <begin position="172"/>
        <end position="194"/>
    </location>
</feature>
<dbReference type="Gene3D" id="2.70.170.10">
    <property type="entry name" value="Neurotransmitter-gated ion-channel ligand-binding domain"/>
    <property type="match status" value="1"/>
</dbReference>
<keyword evidence="1" id="KW-1133">Transmembrane helix</keyword>
<organism evidence="3">
    <name type="scientific">Medioppia subpectinata</name>
    <dbReference type="NCBI Taxonomy" id="1979941"/>
    <lineage>
        <taxon>Eukaryota</taxon>
        <taxon>Metazoa</taxon>
        <taxon>Ecdysozoa</taxon>
        <taxon>Arthropoda</taxon>
        <taxon>Chelicerata</taxon>
        <taxon>Arachnida</taxon>
        <taxon>Acari</taxon>
        <taxon>Acariformes</taxon>
        <taxon>Sarcoptiformes</taxon>
        <taxon>Oribatida</taxon>
        <taxon>Brachypylina</taxon>
        <taxon>Oppioidea</taxon>
        <taxon>Oppiidae</taxon>
        <taxon>Medioppia</taxon>
    </lineage>
</organism>
<name>A0A7R9Q413_9ACAR</name>
<dbReference type="CDD" id="cd18989">
    <property type="entry name" value="LGIC_ECD_cation"/>
    <property type="match status" value="1"/>
</dbReference>
<dbReference type="GO" id="GO:0004888">
    <property type="term" value="F:transmembrane signaling receptor activity"/>
    <property type="evidence" value="ECO:0007669"/>
    <property type="project" value="InterPro"/>
</dbReference>
<dbReference type="InterPro" id="IPR006202">
    <property type="entry name" value="Neur_chan_lig-bd"/>
</dbReference>
<dbReference type="AlphaFoldDB" id="A0A7R9Q413"/>